<keyword evidence="2" id="KW-0472">Membrane</keyword>
<organism evidence="3 4">
    <name type="scientific">Symbiodinium natans</name>
    <dbReference type="NCBI Taxonomy" id="878477"/>
    <lineage>
        <taxon>Eukaryota</taxon>
        <taxon>Sar</taxon>
        <taxon>Alveolata</taxon>
        <taxon>Dinophyceae</taxon>
        <taxon>Suessiales</taxon>
        <taxon>Symbiodiniaceae</taxon>
        <taxon>Symbiodinium</taxon>
    </lineage>
</organism>
<comment type="caution">
    <text evidence="3">The sequence shown here is derived from an EMBL/GenBank/DDBJ whole genome shotgun (WGS) entry which is preliminary data.</text>
</comment>
<evidence type="ECO:0000313" key="3">
    <source>
        <dbReference type="EMBL" id="CAE7360195.1"/>
    </source>
</evidence>
<gene>
    <name evidence="3" type="ORF">SNAT2548_LOCUS19336</name>
</gene>
<evidence type="ECO:0000256" key="2">
    <source>
        <dbReference type="SAM" id="Phobius"/>
    </source>
</evidence>
<feature type="transmembrane region" description="Helical" evidence="2">
    <location>
        <begin position="135"/>
        <end position="155"/>
    </location>
</feature>
<dbReference type="AlphaFoldDB" id="A0A812PEN6"/>
<feature type="compositionally biased region" description="Basic and acidic residues" evidence="1">
    <location>
        <begin position="1"/>
        <end position="12"/>
    </location>
</feature>
<name>A0A812PEN6_9DINO</name>
<keyword evidence="2" id="KW-1133">Transmembrane helix</keyword>
<feature type="transmembrane region" description="Helical" evidence="2">
    <location>
        <begin position="64"/>
        <end position="86"/>
    </location>
</feature>
<dbReference type="OrthoDB" id="422543at2759"/>
<dbReference type="EMBL" id="CAJNDS010002174">
    <property type="protein sequence ID" value="CAE7360195.1"/>
    <property type="molecule type" value="Genomic_DNA"/>
</dbReference>
<sequence>MAVDQKDKDKDGTSGGYLEDGVHATDDISQRLATADGPPGKSAAHYSHFWMLRKVQRGYACFDAYARISLTVSAQQMMLVGAYYAIGLFMTKTEGWPAPTQNSATGWLSSATAAFAGCILYKLDLFVVKSQRRMVDTAIFLAPLVLTLAVHLAVIRDDNGRMGVRPCDQAIPAWLPWNLALLACALHMGWIVIIMHLSSPLKTRKDRERE</sequence>
<accession>A0A812PEN6</accession>
<keyword evidence="2" id="KW-0812">Transmembrane</keyword>
<protein>
    <submittedName>
        <fullName evidence="3">Uncharacterized protein</fullName>
    </submittedName>
</protein>
<dbReference type="Proteomes" id="UP000604046">
    <property type="component" value="Unassembled WGS sequence"/>
</dbReference>
<feature type="transmembrane region" description="Helical" evidence="2">
    <location>
        <begin position="106"/>
        <end position="123"/>
    </location>
</feature>
<feature type="transmembrane region" description="Helical" evidence="2">
    <location>
        <begin position="175"/>
        <end position="197"/>
    </location>
</feature>
<evidence type="ECO:0000256" key="1">
    <source>
        <dbReference type="SAM" id="MobiDB-lite"/>
    </source>
</evidence>
<proteinExistence type="predicted"/>
<evidence type="ECO:0000313" key="4">
    <source>
        <dbReference type="Proteomes" id="UP000604046"/>
    </source>
</evidence>
<feature type="region of interest" description="Disordered" evidence="1">
    <location>
        <begin position="1"/>
        <end position="21"/>
    </location>
</feature>
<reference evidence="3" key="1">
    <citation type="submission" date="2021-02" db="EMBL/GenBank/DDBJ databases">
        <authorList>
            <person name="Dougan E. K."/>
            <person name="Rhodes N."/>
            <person name="Thang M."/>
            <person name="Chan C."/>
        </authorList>
    </citation>
    <scope>NUCLEOTIDE SEQUENCE</scope>
</reference>
<keyword evidence="4" id="KW-1185">Reference proteome</keyword>